<keyword evidence="1" id="KW-0614">Plasmid</keyword>
<proteinExistence type="predicted"/>
<protein>
    <submittedName>
        <fullName evidence="1">Uncharacterized protein</fullName>
    </submittedName>
</protein>
<dbReference type="Pfam" id="PF18894">
    <property type="entry name" value="PhageMetallopep"/>
    <property type="match status" value="1"/>
</dbReference>
<dbReference type="AlphaFoldDB" id="A0A0D4DCK2"/>
<evidence type="ECO:0000313" key="1">
    <source>
        <dbReference type="EMBL" id="AJT61580.1"/>
    </source>
</evidence>
<dbReference type="EMBL" id="CP011000">
    <property type="protein sequence ID" value="AJT61580.1"/>
    <property type="molecule type" value="Genomic_DNA"/>
</dbReference>
<name>A0A0D4DCK2_RHIML</name>
<dbReference type="RefSeq" id="WP_014530994.1">
    <property type="nucleotide sequence ID" value="NZ_BJNJ01000192.1"/>
</dbReference>
<dbReference type="InterPro" id="IPR043998">
    <property type="entry name" value="Put_Metallopep"/>
</dbReference>
<organism evidence="1">
    <name type="scientific">Rhizobium meliloti</name>
    <name type="common">Ensifer meliloti</name>
    <name type="synonym">Sinorhizobium meliloti</name>
    <dbReference type="NCBI Taxonomy" id="382"/>
    <lineage>
        <taxon>Bacteria</taxon>
        <taxon>Pseudomonadati</taxon>
        <taxon>Pseudomonadota</taxon>
        <taxon>Alphaproteobacteria</taxon>
        <taxon>Hyphomicrobiales</taxon>
        <taxon>Rhizobiaceae</taxon>
        <taxon>Sinorhizobium/Ensifer group</taxon>
        <taxon>Sinorhizobium</taxon>
    </lineage>
</organism>
<geneLocation type="plasmid" evidence="1">
    <name>pHRB800</name>
</geneLocation>
<reference evidence="1" key="1">
    <citation type="journal article" date="2015" name="Proc. Natl. Acad. Sci. U.S.A.">
        <title>Rhizobial peptidase HrrP cleaves host-encoded signaling peptides and mediates symbiotic compatibility.</title>
        <authorList>
            <person name="Price P.A."/>
            <person name="Tanner H.R."/>
            <person name="Dillon B.A."/>
            <person name="Shabab M."/>
            <person name="Walker G.C."/>
            <person name="Griffitts J.S."/>
        </authorList>
    </citation>
    <scope>NUCLEOTIDE SEQUENCE</scope>
    <source>
        <strain evidence="1">USDA1963</strain>
        <plasmid evidence="1">pHRB800</plasmid>
    </source>
</reference>
<sequence>MRLQPPISLFENISSPAFIPAENMPEWIKATFLNPSLTLHNEQHAHLAYAEIGFLWTVVENSRKGRRIIGDCEEGKPQGAMGKWPRARAEMQVRQWFGFVPDFIITLDAEYCRACGDAEFMALVEHELYHAAQETDAFGAPKFGRSTGRPVFTIRGHDVEEFVGVVRRYGADAAGVRAIVDAANRPPEIALAKIIAHACGTCQLRVA</sequence>
<accession>A0A0D4DCK2</accession>